<dbReference type="EMBL" id="CP016374">
    <property type="protein sequence ID" value="AQX03593.1"/>
    <property type="molecule type" value="Genomic_DNA"/>
</dbReference>
<reference evidence="1 2" key="1">
    <citation type="submission" date="2016-07" db="EMBL/GenBank/DDBJ databases">
        <title>Revisiting the taxonomy of the Elizabethkingia Genus using Whole-Genome Sequencing, Optical Mapping, and MALDI-TOF, along with proposal of three novel Elizabethkingia species: Elizabethkingia bruuniana sp. nov., Elizabethkingia ursingii sp. nov., and Elizabethkingia occulta sp. nov.</title>
        <authorList>
            <person name="Nicholson A.C."/>
        </authorList>
    </citation>
    <scope>NUCLEOTIDE SEQUENCE [LARGE SCALE GENOMIC DNA]</scope>
    <source>
        <strain evidence="1 2">F3201</strain>
    </source>
</reference>
<organism evidence="1 2">
    <name type="scientific">Elizabethkingia anophelis</name>
    <dbReference type="NCBI Taxonomy" id="1117645"/>
    <lineage>
        <taxon>Bacteria</taxon>
        <taxon>Pseudomonadati</taxon>
        <taxon>Bacteroidota</taxon>
        <taxon>Flavobacteriia</taxon>
        <taxon>Flavobacteriales</taxon>
        <taxon>Weeksellaceae</taxon>
        <taxon>Elizabethkingia</taxon>
    </lineage>
</organism>
<evidence type="ECO:0000313" key="1">
    <source>
        <dbReference type="EMBL" id="AQX03593.1"/>
    </source>
</evidence>
<sequence length="91" mass="11157">MKIKEKDYSSDLLGKDRFEVLDIMGEGFNFYPDEVWVYDLEESWWGRKHAVLLYYEQDIVVKVRHLSYYMNSTIKKYKAQKSYKTKRDKRD</sequence>
<name>A0AAU8V0S9_9FLAO</name>
<gene>
    <name evidence="1" type="ORF">BBD32_12660</name>
</gene>
<dbReference type="RefSeq" id="WP_185117092.1">
    <property type="nucleotide sequence ID" value="NZ_CP016374.1"/>
</dbReference>
<protein>
    <recommendedName>
        <fullName evidence="3">BrnT family toxin</fullName>
    </recommendedName>
</protein>
<evidence type="ECO:0008006" key="3">
    <source>
        <dbReference type="Google" id="ProtNLM"/>
    </source>
</evidence>
<dbReference type="AlphaFoldDB" id="A0AAU8V0S9"/>
<dbReference type="Proteomes" id="UP000190848">
    <property type="component" value="Chromosome"/>
</dbReference>
<evidence type="ECO:0000313" key="2">
    <source>
        <dbReference type="Proteomes" id="UP000190848"/>
    </source>
</evidence>
<proteinExistence type="predicted"/>
<accession>A0AAU8V0S9</accession>